<feature type="transmembrane region" description="Helical" evidence="15">
    <location>
        <begin position="25"/>
        <end position="45"/>
    </location>
</feature>
<evidence type="ECO:0000256" key="11">
    <source>
        <dbReference type="ARBA" id="ARBA00023002"/>
    </source>
</evidence>
<dbReference type="GO" id="GO:0006782">
    <property type="term" value="P:protoporphyrinogen IX biosynthetic process"/>
    <property type="evidence" value="ECO:0007669"/>
    <property type="project" value="UniProtKB-UniPathway"/>
</dbReference>
<dbReference type="HAMAP" id="MF_02239">
    <property type="entry name" value="HemJ"/>
    <property type="match status" value="1"/>
</dbReference>
<evidence type="ECO:0000256" key="10">
    <source>
        <dbReference type="ARBA" id="ARBA00022989"/>
    </source>
</evidence>
<reference evidence="16 17" key="1">
    <citation type="journal article" date="2018" name="Nat. Biotechnol.">
        <title>A standardized bacterial taxonomy based on genome phylogeny substantially revises the tree of life.</title>
        <authorList>
            <person name="Parks D.H."/>
            <person name="Chuvochina M."/>
            <person name="Waite D.W."/>
            <person name="Rinke C."/>
            <person name="Skarshewski A."/>
            <person name="Chaumeil P.A."/>
            <person name="Hugenholtz P."/>
        </authorList>
    </citation>
    <scope>NUCLEOTIDE SEQUENCE [LARGE SCALE GENOMIC DNA]</scope>
    <source>
        <strain evidence="16">UBA9380</strain>
    </source>
</reference>
<dbReference type="InterPro" id="IPR005265">
    <property type="entry name" value="HemJ-like"/>
</dbReference>
<keyword evidence="6" id="KW-1003">Cell membrane</keyword>
<evidence type="ECO:0000256" key="15">
    <source>
        <dbReference type="SAM" id="Phobius"/>
    </source>
</evidence>
<dbReference type="Pfam" id="PF03653">
    <property type="entry name" value="UPF0093"/>
    <property type="match status" value="1"/>
</dbReference>
<comment type="pathway">
    <text evidence="3">Porphyrin-containing compound metabolism; protoporphyrin-IX biosynthesis; protoporphyrin-IX from protoporphyrinogen-IX: step 1/1.</text>
</comment>
<protein>
    <recommendedName>
        <fullName evidence="5">Protoporphyrinogen IX oxidase</fullName>
    </recommendedName>
</protein>
<evidence type="ECO:0000256" key="2">
    <source>
        <dbReference type="ARBA" id="ARBA00004651"/>
    </source>
</evidence>
<evidence type="ECO:0000256" key="3">
    <source>
        <dbReference type="ARBA" id="ARBA00005073"/>
    </source>
</evidence>
<organism evidence="16 17">
    <name type="scientific">Marinobacter adhaerens</name>
    <dbReference type="NCBI Taxonomy" id="1033846"/>
    <lineage>
        <taxon>Bacteria</taxon>
        <taxon>Pseudomonadati</taxon>
        <taxon>Pseudomonadota</taxon>
        <taxon>Gammaproteobacteria</taxon>
        <taxon>Pseudomonadales</taxon>
        <taxon>Marinobacteraceae</taxon>
        <taxon>Marinobacter</taxon>
    </lineage>
</organism>
<name>A0A352IRW0_9GAMM</name>
<gene>
    <name evidence="16" type="ORF">DC045_07745</name>
</gene>
<dbReference type="GO" id="GO:0005886">
    <property type="term" value="C:plasma membrane"/>
    <property type="evidence" value="ECO:0007669"/>
    <property type="project" value="UniProtKB-SubCell"/>
</dbReference>
<proteinExistence type="inferred from homology"/>
<keyword evidence="8 15" id="KW-0812">Transmembrane</keyword>
<keyword evidence="13 15" id="KW-0472">Membrane</keyword>
<evidence type="ECO:0000256" key="4">
    <source>
        <dbReference type="ARBA" id="ARBA00006501"/>
    </source>
</evidence>
<dbReference type="GO" id="GO:0046872">
    <property type="term" value="F:metal ion binding"/>
    <property type="evidence" value="ECO:0007669"/>
    <property type="project" value="UniProtKB-KW"/>
</dbReference>
<dbReference type="AlphaFoldDB" id="A0A352IRW0"/>
<keyword evidence="11" id="KW-0560">Oxidoreductase</keyword>
<evidence type="ECO:0000256" key="8">
    <source>
        <dbReference type="ARBA" id="ARBA00022692"/>
    </source>
</evidence>
<evidence type="ECO:0000256" key="7">
    <source>
        <dbReference type="ARBA" id="ARBA00022617"/>
    </source>
</evidence>
<keyword evidence="7" id="KW-0349">Heme</keyword>
<comment type="cofactor">
    <cofactor evidence="1">
        <name>heme b</name>
        <dbReference type="ChEBI" id="CHEBI:60344"/>
    </cofactor>
</comment>
<feature type="non-terminal residue" evidence="16">
    <location>
        <position position="1"/>
    </location>
</feature>
<dbReference type="UniPathway" id="UPA00251">
    <property type="reaction ID" value="UER00324"/>
</dbReference>
<dbReference type="PIRSF" id="PIRSF004638">
    <property type="entry name" value="UCP004638"/>
    <property type="match status" value="1"/>
</dbReference>
<dbReference type="EMBL" id="DNNA01000126">
    <property type="protein sequence ID" value="HBC34193.1"/>
    <property type="molecule type" value="Genomic_DNA"/>
</dbReference>
<keyword evidence="10 15" id="KW-1133">Transmembrane helix</keyword>
<comment type="subcellular location">
    <subcellularLocation>
        <location evidence="2">Cell membrane</location>
        <topology evidence="2">Multi-pass membrane protein</topology>
    </subcellularLocation>
</comment>
<evidence type="ECO:0000256" key="1">
    <source>
        <dbReference type="ARBA" id="ARBA00001970"/>
    </source>
</evidence>
<keyword evidence="9" id="KW-0479">Metal-binding</keyword>
<evidence type="ECO:0000256" key="5">
    <source>
        <dbReference type="ARBA" id="ARBA00017504"/>
    </source>
</evidence>
<feature type="transmembrane region" description="Helical" evidence="15">
    <location>
        <begin position="96"/>
        <end position="114"/>
    </location>
</feature>
<dbReference type="Proteomes" id="UP000263489">
    <property type="component" value="Unassembled WGS sequence"/>
</dbReference>
<evidence type="ECO:0000313" key="17">
    <source>
        <dbReference type="Proteomes" id="UP000263489"/>
    </source>
</evidence>
<comment type="catalytic activity">
    <reaction evidence="14">
        <text>protoporphyrinogen IX + 3 A = protoporphyrin IX + 3 AH2</text>
        <dbReference type="Rhea" id="RHEA:62000"/>
        <dbReference type="ChEBI" id="CHEBI:13193"/>
        <dbReference type="ChEBI" id="CHEBI:17499"/>
        <dbReference type="ChEBI" id="CHEBI:57306"/>
        <dbReference type="ChEBI" id="CHEBI:57307"/>
    </reaction>
</comment>
<dbReference type="PANTHER" id="PTHR40255:SF1">
    <property type="entry name" value="PROTOPORPHYRINOGEN IX OXIDASE"/>
    <property type="match status" value="1"/>
</dbReference>
<sequence length="117" mass="13760">RLFVYHAACEDEPGRERFKIMERKLYRGITTPSMVATVVFGVWLISYNASGYFSQGWMHAKLFLVAILIVYHFYCGHLVKVFRDDRNTRSHVFYRWFNELPVLILLAVVILAVVKPF</sequence>
<evidence type="ECO:0000256" key="9">
    <source>
        <dbReference type="ARBA" id="ARBA00022723"/>
    </source>
</evidence>
<accession>A0A352IRW0</accession>
<evidence type="ECO:0000313" key="16">
    <source>
        <dbReference type="EMBL" id="HBC34193.1"/>
    </source>
</evidence>
<keyword evidence="12" id="KW-0408">Iron</keyword>
<evidence type="ECO:0000256" key="14">
    <source>
        <dbReference type="ARBA" id="ARBA00048390"/>
    </source>
</evidence>
<evidence type="ECO:0000256" key="6">
    <source>
        <dbReference type="ARBA" id="ARBA00022475"/>
    </source>
</evidence>
<comment type="similarity">
    <text evidence="4">Belongs to the HemJ family.</text>
</comment>
<dbReference type="GO" id="GO:0016491">
    <property type="term" value="F:oxidoreductase activity"/>
    <property type="evidence" value="ECO:0007669"/>
    <property type="project" value="UniProtKB-KW"/>
</dbReference>
<dbReference type="PANTHER" id="PTHR40255">
    <property type="entry name" value="UPF0093 MEMBRANE PROTEIN SLR1790"/>
    <property type="match status" value="1"/>
</dbReference>
<feature type="transmembrane region" description="Helical" evidence="15">
    <location>
        <begin position="57"/>
        <end position="75"/>
    </location>
</feature>
<evidence type="ECO:0000256" key="13">
    <source>
        <dbReference type="ARBA" id="ARBA00023136"/>
    </source>
</evidence>
<evidence type="ECO:0000256" key="12">
    <source>
        <dbReference type="ARBA" id="ARBA00023004"/>
    </source>
</evidence>
<comment type="caution">
    <text evidence="16">The sequence shown here is derived from an EMBL/GenBank/DDBJ whole genome shotgun (WGS) entry which is preliminary data.</text>
</comment>